<keyword evidence="2" id="KW-0143">Chaperone</keyword>
<gene>
    <name evidence="4" type="ORF">BZA70DRAFT_283843</name>
</gene>
<dbReference type="NCBIfam" id="TIGR00714">
    <property type="entry name" value="hscB"/>
    <property type="match status" value="1"/>
</dbReference>
<comment type="similarity">
    <text evidence="1">Belongs to the HscB family.</text>
</comment>
<dbReference type="Gene3D" id="1.20.1280.20">
    <property type="entry name" value="HscB, C-terminal domain"/>
    <property type="match status" value="1"/>
</dbReference>
<organism evidence="4 5">
    <name type="scientific">Myxozyma melibiosi</name>
    <dbReference type="NCBI Taxonomy" id="54550"/>
    <lineage>
        <taxon>Eukaryota</taxon>
        <taxon>Fungi</taxon>
        <taxon>Dikarya</taxon>
        <taxon>Ascomycota</taxon>
        <taxon>Saccharomycotina</taxon>
        <taxon>Lipomycetes</taxon>
        <taxon>Lipomycetales</taxon>
        <taxon>Lipomycetaceae</taxon>
        <taxon>Myxozyma</taxon>
    </lineage>
</organism>
<name>A0ABR1EZS9_9ASCO</name>
<dbReference type="Gene3D" id="1.10.287.110">
    <property type="entry name" value="DnaJ domain"/>
    <property type="match status" value="1"/>
</dbReference>
<evidence type="ECO:0000256" key="2">
    <source>
        <dbReference type="ARBA" id="ARBA00023186"/>
    </source>
</evidence>
<evidence type="ECO:0000256" key="1">
    <source>
        <dbReference type="ARBA" id="ARBA00010476"/>
    </source>
</evidence>
<dbReference type="EMBL" id="JBBJBU010000013">
    <property type="protein sequence ID" value="KAK7203085.1"/>
    <property type="molecule type" value="Genomic_DNA"/>
</dbReference>
<dbReference type="InterPro" id="IPR036869">
    <property type="entry name" value="J_dom_sf"/>
</dbReference>
<dbReference type="SUPFAM" id="SSF46565">
    <property type="entry name" value="Chaperone J-domain"/>
    <property type="match status" value="1"/>
</dbReference>
<keyword evidence="5" id="KW-1185">Reference proteome</keyword>
<dbReference type="SUPFAM" id="SSF47144">
    <property type="entry name" value="HSC20 (HSCB), C-terminal oligomerisation domain"/>
    <property type="match status" value="1"/>
</dbReference>
<evidence type="ECO:0000313" key="4">
    <source>
        <dbReference type="EMBL" id="KAK7203085.1"/>
    </source>
</evidence>
<protein>
    <submittedName>
        <fullName evidence="4">DnaJ domain protein</fullName>
    </submittedName>
</protein>
<sequence length="220" mass="25255">MRASSLRFASRTLKTVQWQSSSRLGCSRLYSAASTDQIGEGRTYYSLFPKTLKDGPPPKGPFAINNRELRREFLELQSQNHPDLARSEAEKESSDKISSEINKAYSTLSSVLHRATYLLELHGLTLAEDAGRTMPQDPELLMEVYDVLEDIEECETDDEVERIQEQVTEKIADAEKRVEQVFDTNDLENAQQAVTVLRYWVNIKDSLKEWEPGRPFRMIH</sequence>
<dbReference type="Proteomes" id="UP001498771">
    <property type="component" value="Unassembled WGS sequence"/>
</dbReference>
<dbReference type="PANTHER" id="PTHR14021:SF15">
    <property type="entry name" value="IRON-SULFUR CLUSTER CO-CHAPERONE PROTEIN HSCB"/>
    <property type="match status" value="1"/>
</dbReference>
<evidence type="ECO:0000259" key="3">
    <source>
        <dbReference type="SMART" id="SM00271"/>
    </source>
</evidence>
<dbReference type="InterPro" id="IPR036386">
    <property type="entry name" value="HscB_C_sf"/>
</dbReference>
<evidence type="ECO:0000313" key="5">
    <source>
        <dbReference type="Proteomes" id="UP001498771"/>
    </source>
</evidence>
<dbReference type="GeneID" id="90039010"/>
<comment type="caution">
    <text evidence="4">The sequence shown here is derived from an EMBL/GenBank/DDBJ whole genome shotgun (WGS) entry which is preliminary data.</text>
</comment>
<reference evidence="4 5" key="1">
    <citation type="submission" date="2024-03" db="EMBL/GenBank/DDBJ databases">
        <title>Genome-scale model development and genomic sequencing of the oleaginous clade Lipomyces.</title>
        <authorList>
            <consortium name="Lawrence Berkeley National Laboratory"/>
            <person name="Czajka J.J."/>
            <person name="Han Y."/>
            <person name="Kim J."/>
            <person name="Mondo S.J."/>
            <person name="Hofstad B.A."/>
            <person name="Robles A."/>
            <person name="Haridas S."/>
            <person name="Riley R."/>
            <person name="LaButti K."/>
            <person name="Pangilinan J."/>
            <person name="Andreopoulos W."/>
            <person name="Lipzen A."/>
            <person name="Yan J."/>
            <person name="Wang M."/>
            <person name="Ng V."/>
            <person name="Grigoriev I.V."/>
            <person name="Spatafora J.W."/>
            <person name="Magnuson J.K."/>
            <person name="Baker S.E."/>
            <person name="Pomraning K.R."/>
        </authorList>
    </citation>
    <scope>NUCLEOTIDE SEQUENCE [LARGE SCALE GENOMIC DNA]</scope>
    <source>
        <strain evidence="4 5">Phaff 52-87</strain>
    </source>
</reference>
<dbReference type="InterPro" id="IPR001623">
    <property type="entry name" value="DnaJ_domain"/>
</dbReference>
<dbReference type="Pfam" id="PF07743">
    <property type="entry name" value="HSCB_C"/>
    <property type="match status" value="1"/>
</dbReference>
<dbReference type="RefSeq" id="XP_064766118.1">
    <property type="nucleotide sequence ID" value="XM_064913498.1"/>
</dbReference>
<dbReference type="CDD" id="cd06257">
    <property type="entry name" value="DnaJ"/>
    <property type="match status" value="1"/>
</dbReference>
<proteinExistence type="inferred from homology"/>
<dbReference type="InterPro" id="IPR004640">
    <property type="entry name" value="HscB"/>
</dbReference>
<dbReference type="SMART" id="SM00271">
    <property type="entry name" value="DnaJ"/>
    <property type="match status" value="1"/>
</dbReference>
<dbReference type="PANTHER" id="PTHR14021">
    <property type="entry name" value="IRON-SULFUR CLUSTER CO-CHAPERONE PROTEIN HSCB"/>
    <property type="match status" value="1"/>
</dbReference>
<accession>A0ABR1EZS9</accession>
<feature type="domain" description="J" evidence="3">
    <location>
        <begin position="42"/>
        <end position="113"/>
    </location>
</feature>
<dbReference type="InterPro" id="IPR009073">
    <property type="entry name" value="HscB_oligo_C"/>
</dbReference>